<accession>A0A8S9LXU9</accession>
<dbReference type="EMBL" id="QGKY02000089">
    <property type="protein sequence ID" value="KAF2611372.1"/>
    <property type="molecule type" value="Genomic_DNA"/>
</dbReference>
<organism evidence="1">
    <name type="scientific">Brassica cretica</name>
    <name type="common">Mustard</name>
    <dbReference type="NCBI Taxonomy" id="69181"/>
    <lineage>
        <taxon>Eukaryota</taxon>
        <taxon>Viridiplantae</taxon>
        <taxon>Streptophyta</taxon>
        <taxon>Embryophyta</taxon>
        <taxon>Tracheophyta</taxon>
        <taxon>Spermatophyta</taxon>
        <taxon>Magnoliopsida</taxon>
        <taxon>eudicotyledons</taxon>
        <taxon>Gunneridae</taxon>
        <taxon>Pentapetalae</taxon>
        <taxon>rosids</taxon>
        <taxon>malvids</taxon>
        <taxon>Brassicales</taxon>
        <taxon>Brassicaceae</taxon>
        <taxon>Brassiceae</taxon>
        <taxon>Brassica</taxon>
    </lineage>
</organism>
<proteinExistence type="predicted"/>
<comment type="caution">
    <text evidence="1">The sequence shown here is derived from an EMBL/GenBank/DDBJ whole genome shotgun (WGS) entry which is preliminary data.</text>
</comment>
<gene>
    <name evidence="1" type="ORF">F2Q70_00007593</name>
</gene>
<dbReference type="AlphaFoldDB" id="A0A8S9LXU9"/>
<protein>
    <submittedName>
        <fullName evidence="1">Uncharacterized protein</fullName>
    </submittedName>
</protein>
<name>A0A8S9LXU9_BRACR</name>
<reference evidence="1" key="1">
    <citation type="submission" date="2019-12" db="EMBL/GenBank/DDBJ databases">
        <title>Genome sequencing and annotation of Brassica cretica.</title>
        <authorList>
            <person name="Studholme D.J."/>
            <person name="Sarris P.F."/>
        </authorList>
    </citation>
    <scope>NUCLEOTIDE SEQUENCE</scope>
    <source>
        <strain evidence="1">PFS-102/07</strain>
        <tissue evidence="1">Leaf</tissue>
    </source>
</reference>
<evidence type="ECO:0000313" key="1">
    <source>
        <dbReference type="EMBL" id="KAF2611372.1"/>
    </source>
</evidence>
<sequence>MTIMKMEETAVVWTLLQSDLRPIQDVLSEFNSKFPRSRYFPVCSSLSILLQARALVPLPLPSSVLDFVTVASSGGRMRRI</sequence>